<evidence type="ECO:0000256" key="1">
    <source>
        <dbReference type="SAM" id="MobiDB-lite"/>
    </source>
</evidence>
<protein>
    <submittedName>
        <fullName evidence="2">Uncharacterized protein</fullName>
    </submittedName>
</protein>
<feature type="region of interest" description="Disordered" evidence="1">
    <location>
        <begin position="23"/>
        <end position="66"/>
    </location>
</feature>
<keyword evidence="3" id="KW-1185">Reference proteome</keyword>
<name>A0A6N6JLC7_9RHOB</name>
<gene>
    <name evidence="2" type="ORF">KIN_41950</name>
</gene>
<accession>A0A6N6JLC7</accession>
<sequence>MARSGTDEQLLCVALAVVDPGPRRGKKPIRIAEKDSNPSIGQPIPDKSTFAASADQPAIQQAAQMV</sequence>
<dbReference type="Proteomes" id="UP000436822">
    <property type="component" value="Unassembled WGS sequence"/>
</dbReference>
<proteinExistence type="predicted"/>
<dbReference type="AlphaFoldDB" id="A0A6N6JLC7"/>
<dbReference type="EMBL" id="BLJE01000008">
    <property type="protein sequence ID" value="GFE67121.1"/>
    <property type="molecule type" value="Genomic_DNA"/>
</dbReference>
<organism evidence="2 3">
    <name type="scientific">Litoreibacter roseus</name>
    <dbReference type="NCBI Taxonomy" id="2601869"/>
    <lineage>
        <taxon>Bacteria</taxon>
        <taxon>Pseudomonadati</taxon>
        <taxon>Pseudomonadota</taxon>
        <taxon>Alphaproteobacteria</taxon>
        <taxon>Rhodobacterales</taxon>
        <taxon>Roseobacteraceae</taxon>
        <taxon>Litoreibacter</taxon>
    </lineage>
</organism>
<evidence type="ECO:0000313" key="3">
    <source>
        <dbReference type="Proteomes" id="UP000436822"/>
    </source>
</evidence>
<reference evidence="2 3" key="1">
    <citation type="submission" date="2019-12" db="EMBL/GenBank/DDBJ databases">
        <title>Litoreibacter badius sp. nov., a novel bacteriochlorophyll a-containing bacterium in the genus Litoreibacter.</title>
        <authorList>
            <person name="Kanamuro M."/>
            <person name="Takabe Y."/>
            <person name="Mori K."/>
            <person name="Takaichi S."/>
            <person name="Hanada S."/>
        </authorList>
    </citation>
    <scope>NUCLEOTIDE SEQUENCE [LARGE SCALE GENOMIC DNA]</scope>
    <source>
        <strain evidence="2 3">K6</strain>
    </source>
</reference>
<evidence type="ECO:0000313" key="2">
    <source>
        <dbReference type="EMBL" id="GFE67121.1"/>
    </source>
</evidence>
<comment type="caution">
    <text evidence="2">The sequence shown here is derived from an EMBL/GenBank/DDBJ whole genome shotgun (WGS) entry which is preliminary data.</text>
</comment>